<dbReference type="GO" id="GO:0004134">
    <property type="term" value="F:4-alpha-glucanotransferase activity"/>
    <property type="evidence" value="ECO:0007669"/>
    <property type="project" value="UniProtKB-EC"/>
</dbReference>
<dbReference type="STRING" id="204669.Acid345_1486"/>
<evidence type="ECO:0000256" key="9">
    <source>
        <dbReference type="ARBA" id="ARBA00031501"/>
    </source>
</evidence>
<keyword evidence="7 10" id="KW-0119">Carbohydrate metabolism</keyword>
<gene>
    <name evidence="11" type="ordered locus">Acid345_1486</name>
</gene>
<dbReference type="EnsemblBacteria" id="ABF40488">
    <property type="protein sequence ID" value="ABF40488"/>
    <property type="gene ID" value="Acid345_1486"/>
</dbReference>
<organism evidence="11 12">
    <name type="scientific">Koribacter versatilis (strain Ellin345)</name>
    <dbReference type="NCBI Taxonomy" id="204669"/>
    <lineage>
        <taxon>Bacteria</taxon>
        <taxon>Pseudomonadati</taxon>
        <taxon>Acidobacteriota</taxon>
        <taxon>Terriglobia</taxon>
        <taxon>Terriglobales</taxon>
        <taxon>Candidatus Korobacteraceae</taxon>
        <taxon>Candidatus Korobacter</taxon>
    </lineage>
</organism>
<dbReference type="NCBIfam" id="TIGR00217">
    <property type="entry name" value="malQ"/>
    <property type="match status" value="1"/>
</dbReference>
<protein>
    <recommendedName>
        <fullName evidence="4 10">4-alpha-glucanotransferase</fullName>
        <ecNumber evidence="3 10">2.4.1.25</ecNumber>
    </recommendedName>
    <alternativeName>
        <fullName evidence="8 10">Amylomaltase</fullName>
    </alternativeName>
    <alternativeName>
        <fullName evidence="9 10">Disproportionating enzyme</fullName>
    </alternativeName>
</protein>
<dbReference type="CAZy" id="GH77">
    <property type="family name" value="Glycoside Hydrolase Family 77"/>
</dbReference>
<dbReference type="AlphaFoldDB" id="Q1IRL2"/>
<keyword evidence="5 10" id="KW-0328">Glycosyltransferase</keyword>
<comment type="catalytic activity">
    <reaction evidence="1 10">
        <text>Transfers a segment of a (1-&gt;4)-alpha-D-glucan to a new position in an acceptor, which may be glucose or a (1-&gt;4)-alpha-D-glucan.</text>
        <dbReference type="EC" id="2.4.1.25"/>
    </reaction>
</comment>
<proteinExistence type="inferred from homology"/>
<dbReference type="InterPro" id="IPR017853">
    <property type="entry name" value="GH"/>
</dbReference>
<evidence type="ECO:0000256" key="2">
    <source>
        <dbReference type="ARBA" id="ARBA00005684"/>
    </source>
</evidence>
<dbReference type="PANTHER" id="PTHR32438:SF5">
    <property type="entry name" value="4-ALPHA-GLUCANOTRANSFERASE DPE1, CHLOROPLASTIC_AMYLOPLASTIC"/>
    <property type="match status" value="1"/>
</dbReference>
<dbReference type="KEGG" id="aba:Acid345_1486"/>
<comment type="similarity">
    <text evidence="2 10">Belongs to the disproportionating enzyme family.</text>
</comment>
<evidence type="ECO:0000313" key="11">
    <source>
        <dbReference type="EMBL" id="ABF40488.1"/>
    </source>
</evidence>
<sequence length="509" mass="57814">MKFPRSAGILLHPTSLPGPYGIGDFGTSAYRFADFLHSAGMKIWQVLPLNPTGYGDSPYQSFSAFAGNPLLLSLDELHKQGLLSEHDLRQATFDNDGDIDFGAVIPRKFASLNKAAVAFYGKSGEANLDFQQFVAANSAWLDDYALFMAAKDAHDLVIWTKWDADLAARKPEALARWRKQLSNEIAAYKFWQFEFFRQWRALKSYANDRGIRIMGDIPIYVAHDSADVWARPDLFWLDAKGNPLKVAGVPPDYFSATGQLWGNPIYRWDLMRDNGYKWWIERFRAALTMFDLVRVDHFRGFEAYWEIPGGEPTAMHGQWVKGPGAELFEVVSTALGDLPIVAENLGVITPEVEAIRHQFGFPGMAIAQFAFSIDPMAPTFRPHNYERQLVAYTGGHDNDTMFGWWRSGVADSTRTQEEVDREHNDAAAYFGVTLDEMDRSVNWIYIRAVMMSVADTVLFPMQDVIGLGGQARMNLPGSLGRNWKWRVCKEEQRFEHAKRLDEFAKLYDR</sequence>
<reference evidence="11 12" key="1">
    <citation type="journal article" date="2009" name="Appl. Environ. Microbiol.">
        <title>Three genomes from the phylum Acidobacteria provide insight into the lifestyles of these microorganisms in soils.</title>
        <authorList>
            <person name="Ward N.L."/>
            <person name="Challacombe J.F."/>
            <person name="Janssen P.H."/>
            <person name="Henrissat B."/>
            <person name="Coutinho P.M."/>
            <person name="Wu M."/>
            <person name="Xie G."/>
            <person name="Haft D.H."/>
            <person name="Sait M."/>
            <person name="Badger J."/>
            <person name="Barabote R.D."/>
            <person name="Bradley B."/>
            <person name="Brettin T.S."/>
            <person name="Brinkac L.M."/>
            <person name="Bruce D."/>
            <person name="Creasy T."/>
            <person name="Daugherty S.C."/>
            <person name="Davidsen T.M."/>
            <person name="DeBoy R.T."/>
            <person name="Detter J.C."/>
            <person name="Dodson R.J."/>
            <person name="Durkin A.S."/>
            <person name="Ganapathy A."/>
            <person name="Gwinn-Giglio M."/>
            <person name="Han C.S."/>
            <person name="Khouri H."/>
            <person name="Kiss H."/>
            <person name="Kothari S.P."/>
            <person name="Madupu R."/>
            <person name="Nelson K.E."/>
            <person name="Nelson W.C."/>
            <person name="Paulsen I."/>
            <person name="Penn K."/>
            <person name="Ren Q."/>
            <person name="Rosovitz M.J."/>
            <person name="Selengut J.D."/>
            <person name="Shrivastava S."/>
            <person name="Sullivan S.A."/>
            <person name="Tapia R."/>
            <person name="Thompson L.S."/>
            <person name="Watkins K.L."/>
            <person name="Yang Q."/>
            <person name="Yu C."/>
            <person name="Zafar N."/>
            <person name="Zhou L."/>
            <person name="Kuske C.R."/>
        </authorList>
    </citation>
    <scope>NUCLEOTIDE SEQUENCE [LARGE SCALE GENOMIC DNA]</scope>
    <source>
        <strain evidence="11 12">Ellin345</strain>
    </source>
</reference>
<dbReference type="SUPFAM" id="SSF51445">
    <property type="entry name" value="(Trans)glycosidases"/>
    <property type="match status" value="1"/>
</dbReference>
<dbReference type="eggNOG" id="COG1640">
    <property type="taxonomic scope" value="Bacteria"/>
</dbReference>
<dbReference type="RefSeq" id="WP_011522290.1">
    <property type="nucleotide sequence ID" value="NC_008009.1"/>
</dbReference>
<dbReference type="InterPro" id="IPR003385">
    <property type="entry name" value="Glyco_hydro_77"/>
</dbReference>
<dbReference type="OrthoDB" id="9811841at2"/>
<dbReference type="Proteomes" id="UP000002432">
    <property type="component" value="Chromosome"/>
</dbReference>
<dbReference type="EC" id="2.4.1.25" evidence="3 10"/>
<keyword evidence="6 10" id="KW-0808">Transferase</keyword>
<dbReference type="Gene3D" id="3.20.20.80">
    <property type="entry name" value="Glycosidases"/>
    <property type="match status" value="1"/>
</dbReference>
<dbReference type="NCBIfam" id="NF011080">
    <property type="entry name" value="PRK14508.1-3"/>
    <property type="match status" value="1"/>
</dbReference>
<evidence type="ECO:0000256" key="6">
    <source>
        <dbReference type="ARBA" id="ARBA00022679"/>
    </source>
</evidence>
<dbReference type="HOGENOM" id="CLU_014132_1_0_0"/>
<dbReference type="Pfam" id="PF02446">
    <property type="entry name" value="Glyco_hydro_77"/>
    <property type="match status" value="1"/>
</dbReference>
<dbReference type="PANTHER" id="PTHR32438">
    <property type="entry name" value="4-ALPHA-GLUCANOTRANSFERASE DPE1, CHLOROPLASTIC/AMYLOPLASTIC"/>
    <property type="match status" value="1"/>
</dbReference>
<evidence type="ECO:0000256" key="5">
    <source>
        <dbReference type="ARBA" id="ARBA00022676"/>
    </source>
</evidence>
<dbReference type="EMBL" id="CP000360">
    <property type="protein sequence ID" value="ABF40488.1"/>
    <property type="molecule type" value="Genomic_DNA"/>
</dbReference>
<accession>Q1IRL2</accession>
<keyword evidence="12" id="KW-1185">Reference proteome</keyword>
<evidence type="ECO:0000256" key="7">
    <source>
        <dbReference type="ARBA" id="ARBA00023277"/>
    </source>
</evidence>
<evidence type="ECO:0000256" key="8">
    <source>
        <dbReference type="ARBA" id="ARBA00031423"/>
    </source>
</evidence>
<dbReference type="GO" id="GO:0005975">
    <property type="term" value="P:carbohydrate metabolic process"/>
    <property type="evidence" value="ECO:0007669"/>
    <property type="project" value="InterPro"/>
</dbReference>
<evidence type="ECO:0000313" key="12">
    <source>
        <dbReference type="Proteomes" id="UP000002432"/>
    </source>
</evidence>
<name>Q1IRL2_KORVE</name>
<evidence type="ECO:0000256" key="1">
    <source>
        <dbReference type="ARBA" id="ARBA00000439"/>
    </source>
</evidence>
<evidence type="ECO:0000256" key="4">
    <source>
        <dbReference type="ARBA" id="ARBA00020295"/>
    </source>
</evidence>
<evidence type="ECO:0000256" key="10">
    <source>
        <dbReference type="RuleBase" id="RU361207"/>
    </source>
</evidence>
<evidence type="ECO:0000256" key="3">
    <source>
        <dbReference type="ARBA" id="ARBA00012560"/>
    </source>
</evidence>